<dbReference type="OrthoDB" id="7312911at2"/>
<evidence type="ECO:0000259" key="1">
    <source>
        <dbReference type="Pfam" id="PF00700"/>
    </source>
</evidence>
<accession>A0A2K8KDB8</accession>
<name>A0A2K8KDB8_9RHOB</name>
<proteinExistence type="predicted"/>
<keyword evidence="3" id="KW-1185">Reference proteome</keyword>
<dbReference type="Pfam" id="PF00700">
    <property type="entry name" value="Flagellin_C"/>
    <property type="match status" value="1"/>
</dbReference>
<gene>
    <name evidence="2" type="ORF">BG454_01895</name>
</gene>
<dbReference type="RefSeq" id="WP_084634725.1">
    <property type="nucleotide sequence ID" value="NZ_CP024899.1"/>
</dbReference>
<protein>
    <recommendedName>
        <fullName evidence="1">Flagellin C-terminal domain-containing protein</fullName>
    </recommendedName>
</protein>
<dbReference type="AlphaFoldDB" id="A0A2K8KDB8"/>
<dbReference type="KEGG" id="rbg:BG454_01895"/>
<sequence>MLPTTFGDMAQRLTLQRHGSGLKRTVSNLSQELTTGIAKDKSLKVKGDFSALTGVSSALEMASARKANAQLAGMIFSSQQSVLLELGNQAQAGVLEGIKRGDTVNETEIALGISQMEERFRGAVSQLNTQIGGRAVFAGTATDGTALITADAMLDAIFDDLMATHPAGPDAETTSAFIASWFADGGNFGVSGYVGGAKIPARLDLGNGISVGMDITAEDESIRNHLSAAATGAILSKGLFEGDPSEQHAMLGHAAKGMSKAHQGLIKLSAKLGIEEERADIGRSRAEAEHTAMSIARAELLEADPYDAAVRLEQAMTQLDLIYNLTARLSRLSLATYLR</sequence>
<dbReference type="STRING" id="441209.GCA_001870665_00851"/>
<evidence type="ECO:0000313" key="2">
    <source>
        <dbReference type="EMBL" id="ATX64738.1"/>
    </source>
</evidence>
<feature type="domain" description="Flagellin C-terminal" evidence="1">
    <location>
        <begin position="260"/>
        <end position="338"/>
    </location>
</feature>
<organism evidence="2 3">
    <name type="scientific">Roseinatronobacter bogoriensis subsp. barguzinensis</name>
    <dbReference type="NCBI Taxonomy" id="441209"/>
    <lineage>
        <taxon>Bacteria</taxon>
        <taxon>Pseudomonadati</taxon>
        <taxon>Pseudomonadota</taxon>
        <taxon>Alphaproteobacteria</taxon>
        <taxon>Rhodobacterales</taxon>
        <taxon>Paracoccaceae</taxon>
        <taxon>Roseinatronobacter</taxon>
    </lineage>
</organism>
<dbReference type="Proteomes" id="UP000228948">
    <property type="component" value="Chromosome"/>
</dbReference>
<dbReference type="EMBL" id="CP024899">
    <property type="protein sequence ID" value="ATX64738.1"/>
    <property type="molecule type" value="Genomic_DNA"/>
</dbReference>
<dbReference type="SUPFAM" id="SSF64518">
    <property type="entry name" value="Phase 1 flagellin"/>
    <property type="match status" value="1"/>
</dbReference>
<reference evidence="2 3" key="1">
    <citation type="submission" date="2017-11" db="EMBL/GenBank/DDBJ databases">
        <title>Revised Sequence and Annotation of the Rhodobaca barguzinensis strain alga05 Genome.</title>
        <authorList>
            <person name="Kopejtka K."/>
            <person name="Tomasch J.M."/>
            <person name="Bunk B."/>
            <person name="Koblizek M."/>
        </authorList>
    </citation>
    <scope>NUCLEOTIDE SEQUENCE [LARGE SCALE GENOMIC DNA]</scope>
    <source>
        <strain evidence="3">alga05</strain>
    </source>
</reference>
<dbReference type="InterPro" id="IPR046358">
    <property type="entry name" value="Flagellin_C"/>
</dbReference>
<evidence type="ECO:0000313" key="3">
    <source>
        <dbReference type="Proteomes" id="UP000228948"/>
    </source>
</evidence>